<comment type="function">
    <text evidence="7">Arginine methyltransferase involved in the assembly or stability of mitochondrial NADH:ubiquinone oxidoreductase complex (complex I).</text>
</comment>
<dbReference type="PANTHER" id="PTHR12049">
    <property type="entry name" value="PROTEIN ARGININE METHYLTRANSFERASE NDUFAF7, MITOCHONDRIAL"/>
    <property type="match status" value="1"/>
</dbReference>
<dbReference type="PANTHER" id="PTHR12049:SF5">
    <property type="entry name" value="PROTEIN ARGININE METHYLTRANSFERASE NDUFAF7 HOMOLOG, MITOCHONDRIAL"/>
    <property type="match status" value="1"/>
</dbReference>
<sequence>MLRVNGLRRARPPPGARWRSSHASGPRKPAKESAKETAKEPPTRKPSLLERIAASERKRVAKYEISDKWNYNRISFSDAVPEEQLKYPTVTAAELVNAKVPPRKVKMLVRDFIEDSLYNPHYGYFPNQAAILDTRNQPFAFNKMRNLAEFQERIAEKYLEYGKEEPGTPGRQLWHTPTELFRPWYGQALARCLSAEYLLKYFPYDDFNLYEIGAGNGTLAKDILDYLRDVYPAVYERTRYNIVEISGNLAELQKRRLKDHDCVKIHNKSVFQWDTHDPAPCFFIATEVVDNFAHDAIRWDLQTMKPYQELVTIDHEGEFDSIFTPITDPLIKDYLRLREYLDHPPPVNRLLRASELLRRAFVNLPLAPNMSQVEYIPTRLLSLIRTLRNYFPRHRLLLSDFSELPDAIPGINAPVVQMRWEGASIATSTLLVKHGYFDIFFPTNFEVLRDMYEYTLAQPPALSHSTSDGGLEGAGLRASPLSGVSTPLSLAPDFFSPSGDSTVRRGRRAPLDGVVSATGLPVGEHKSQVFTHAEFLETYAELSKTRMRNGENAMLEFYGNVKFLF</sequence>
<comment type="similarity">
    <text evidence="2 7">Belongs to the NDUFAF7 family.</text>
</comment>
<comment type="subcellular location">
    <subcellularLocation>
        <location evidence="1 7">Mitochondrion</location>
    </subcellularLocation>
</comment>
<evidence type="ECO:0000313" key="10">
    <source>
        <dbReference type="Proteomes" id="UP000320762"/>
    </source>
</evidence>
<proteinExistence type="inferred from homology"/>
<dbReference type="Proteomes" id="UP000320762">
    <property type="component" value="Unassembled WGS sequence"/>
</dbReference>
<evidence type="ECO:0000256" key="7">
    <source>
        <dbReference type="RuleBase" id="RU364114"/>
    </source>
</evidence>
<reference evidence="9 10" key="1">
    <citation type="journal article" date="2019" name="New Phytol.">
        <title>Comparative genomics reveals unique wood-decay strategies and fruiting body development in the Schizophyllaceae.</title>
        <authorList>
            <person name="Almasi E."/>
            <person name="Sahu N."/>
            <person name="Krizsan K."/>
            <person name="Balint B."/>
            <person name="Kovacs G.M."/>
            <person name="Kiss B."/>
            <person name="Cseklye J."/>
            <person name="Drula E."/>
            <person name="Henrissat B."/>
            <person name="Nagy I."/>
            <person name="Chovatia M."/>
            <person name="Adam C."/>
            <person name="LaButti K."/>
            <person name="Lipzen A."/>
            <person name="Riley R."/>
            <person name="Grigoriev I.V."/>
            <person name="Nagy L.G."/>
        </authorList>
    </citation>
    <scope>NUCLEOTIDE SEQUENCE [LARGE SCALE GENOMIC DNA]</scope>
    <source>
        <strain evidence="9 10">NL-1724</strain>
    </source>
</reference>
<accession>A0A550C7H2</accession>
<dbReference type="InterPro" id="IPR029063">
    <property type="entry name" value="SAM-dependent_MTases_sf"/>
</dbReference>
<comment type="catalytic activity">
    <reaction evidence="6 7">
        <text>L-arginyl-[protein] + 2 S-adenosyl-L-methionine = N(omega),N(omega)'-dimethyl-L-arginyl-[protein] + 2 S-adenosyl-L-homocysteine + 2 H(+)</text>
        <dbReference type="Rhea" id="RHEA:48108"/>
        <dbReference type="Rhea" id="RHEA-COMP:10532"/>
        <dbReference type="Rhea" id="RHEA-COMP:11992"/>
        <dbReference type="ChEBI" id="CHEBI:15378"/>
        <dbReference type="ChEBI" id="CHEBI:29965"/>
        <dbReference type="ChEBI" id="CHEBI:57856"/>
        <dbReference type="ChEBI" id="CHEBI:59789"/>
        <dbReference type="ChEBI" id="CHEBI:88221"/>
        <dbReference type="EC" id="2.1.1.320"/>
    </reaction>
</comment>
<protein>
    <recommendedName>
        <fullName evidence="7">Protein arginine methyltransferase NDUFAF7</fullName>
        <ecNumber evidence="7">2.1.1.320</ecNumber>
    </recommendedName>
</protein>
<organism evidence="9 10">
    <name type="scientific">Schizophyllum amplum</name>
    <dbReference type="NCBI Taxonomy" id="97359"/>
    <lineage>
        <taxon>Eukaryota</taxon>
        <taxon>Fungi</taxon>
        <taxon>Dikarya</taxon>
        <taxon>Basidiomycota</taxon>
        <taxon>Agaricomycotina</taxon>
        <taxon>Agaricomycetes</taxon>
        <taxon>Agaricomycetidae</taxon>
        <taxon>Agaricales</taxon>
        <taxon>Schizophyllaceae</taxon>
        <taxon>Schizophyllum</taxon>
    </lineage>
</organism>
<dbReference type="Pfam" id="PF02636">
    <property type="entry name" value="Methyltransf_28"/>
    <property type="match status" value="1"/>
</dbReference>
<feature type="compositionally biased region" description="Basic and acidic residues" evidence="8">
    <location>
        <begin position="29"/>
        <end position="43"/>
    </location>
</feature>
<dbReference type="EMBL" id="VDMD01000020">
    <property type="protein sequence ID" value="TRM60753.1"/>
    <property type="molecule type" value="Genomic_DNA"/>
</dbReference>
<evidence type="ECO:0000256" key="4">
    <source>
        <dbReference type="ARBA" id="ARBA00022679"/>
    </source>
</evidence>
<evidence type="ECO:0000256" key="1">
    <source>
        <dbReference type="ARBA" id="ARBA00004173"/>
    </source>
</evidence>
<evidence type="ECO:0000313" key="9">
    <source>
        <dbReference type="EMBL" id="TRM60753.1"/>
    </source>
</evidence>
<evidence type="ECO:0000256" key="2">
    <source>
        <dbReference type="ARBA" id="ARBA00005891"/>
    </source>
</evidence>
<feature type="region of interest" description="Disordered" evidence="8">
    <location>
        <begin position="1"/>
        <end position="48"/>
    </location>
</feature>
<evidence type="ECO:0000256" key="5">
    <source>
        <dbReference type="ARBA" id="ARBA00023128"/>
    </source>
</evidence>
<dbReference type="GO" id="GO:0005739">
    <property type="term" value="C:mitochondrion"/>
    <property type="evidence" value="ECO:0007669"/>
    <property type="project" value="UniProtKB-SubCell"/>
</dbReference>
<dbReference type="SUPFAM" id="SSF53335">
    <property type="entry name" value="S-adenosyl-L-methionine-dependent methyltransferases"/>
    <property type="match status" value="1"/>
</dbReference>
<evidence type="ECO:0000256" key="8">
    <source>
        <dbReference type="SAM" id="MobiDB-lite"/>
    </source>
</evidence>
<dbReference type="STRING" id="97359.A0A550C7H2"/>
<keyword evidence="10" id="KW-1185">Reference proteome</keyword>
<dbReference type="GO" id="GO:0032259">
    <property type="term" value="P:methylation"/>
    <property type="evidence" value="ECO:0007669"/>
    <property type="project" value="UniProtKB-KW"/>
</dbReference>
<keyword evidence="3 7" id="KW-0489">Methyltransferase</keyword>
<evidence type="ECO:0000256" key="3">
    <source>
        <dbReference type="ARBA" id="ARBA00022603"/>
    </source>
</evidence>
<dbReference type="GO" id="GO:0035243">
    <property type="term" value="F:protein-arginine omega-N symmetric methyltransferase activity"/>
    <property type="evidence" value="ECO:0007669"/>
    <property type="project" value="UniProtKB-EC"/>
</dbReference>
<dbReference type="AlphaFoldDB" id="A0A550C7H2"/>
<dbReference type="OrthoDB" id="17415at2759"/>
<comment type="caution">
    <text evidence="9">The sequence shown here is derived from an EMBL/GenBank/DDBJ whole genome shotgun (WGS) entry which is preliminary data.</text>
</comment>
<dbReference type="InterPro" id="IPR003788">
    <property type="entry name" value="NDUFAF7"/>
</dbReference>
<keyword evidence="5 7" id="KW-0496">Mitochondrion</keyword>
<dbReference type="Gene3D" id="3.40.50.12710">
    <property type="match status" value="1"/>
</dbReference>
<feature type="compositionally biased region" description="Basic residues" evidence="8">
    <location>
        <begin position="1"/>
        <end position="11"/>
    </location>
</feature>
<keyword evidence="4 7" id="KW-0808">Transferase</keyword>
<evidence type="ECO:0000256" key="6">
    <source>
        <dbReference type="ARBA" id="ARBA00048612"/>
    </source>
</evidence>
<dbReference type="InterPro" id="IPR038375">
    <property type="entry name" value="NDUFAF7_sf"/>
</dbReference>
<gene>
    <name evidence="9" type="ORF">BD626DRAFT_571464</name>
</gene>
<name>A0A550C7H2_9AGAR</name>
<dbReference type="EC" id="2.1.1.320" evidence="7"/>